<name>A0A6I6GCH2_9BACT</name>
<evidence type="ECO:0000313" key="2">
    <source>
        <dbReference type="Proteomes" id="UP000426027"/>
    </source>
</evidence>
<protein>
    <submittedName>
        <fullName evidence="1">Twin-arginine translocation signal domain-containing protein</fullName>
    </submittedName>
</protein>
<dbReference type="NCBIfam" id="TIGR01409">
    <property type="entry name" value="TAT_signal_seq"/>
    <property type="match status" value="1"/>
</dbReference>
<dbReference type="EMBL" id="CP046566">
    <property type="protein sequence ID" value="QGW27950.1"/>
    <property type="molecule type" value="Genomic_DNA"/>
</dbReference>
<gene>
    <name evidence="1" type="ORF">GLV81_07420</name>
</gene>
<organism evidence="1 2">
    <name type="scientific">Phnomibacter ginsenosidimutans</name>
    <dbReference type="NCBI Taxonomy" id="2676868"/>
    <lineage>
        <taxon>Bacteria</taxon>
        <taxon>Pseudomonadati</taxon>
        <taxon>Bacteroidota</taxon>
        <taxon>Chitinophagia</taxon>
        <taxon>Chitinophagales</taxon>
        <taxon>Chitinophagaceae</taxon>
        <taxon>Phnomibacter</taxon>
    </lineage>
</organism>
<sequence>MNRRKFVQTTALASLAFGLSDALAFAPKKEK</sequence>
<dbReference type="RefSeq" id="WP_157478201.1">
    <property type="nucleotide sequence ID" value="NZ_CP046566.1"/>
</dbReference>
<dbReference type="AlphaFoldDB" id="A0A6I6GCH2"/>
<reference evidence="1 2" key="1">
    <citation type="submission" date="2019-11" db="EMBL/GenBank/DDBJ databases">
        <authorList>
            <person name="Im W.T."/>
        </authorList>
    </citation>
    <scope>NUCLEOTIDE SEQUENCE [LARGE SCALE GENOMIC DNA]</scope>
    <source>
        <strain evidence="1 2">SB-02</strain>
    </source>
</reference>
<evidence type="ECO:0000313" key="1">
    <source>
        <dbReference type="EMBL" id="QGW27950.1"/>
    </source>
</evidence>
<proteinExistence type="predicted"/>
<keyword evidence="2" id="KW-1185">Reference proteome</keyword>
<dbReference type="Proteomes" id="UP000426027">
    <property type="component" value="Chromosome"/>
</dbReference>
<accession>A0A6I6GCH2</accession>
<dbReference type="InterPro" id="IPR019546">
    <property type="entry name" value="TAT_signal_bac_arc"/>
</dbReference>
<dbReference type="KEGG" id="fls:GLV81_07420"/>